<feature type="transmembrane region" description="Helical" evidence="8">
    <location>
        <begin position="232"/>
        <end position="254"/>
    </location>
</feature>
<dbReference type="GO" id="GO:0046872">
    <property type="term" value="F:metal ion binding"/>
    <property type="evidence" value="ECO:0007669"/>
    <property type="project" value="UniProtKB-KW"/>
</dbReference>
<feature type="transmembrane region" description="Helical" evidence="8">
    <location>
        <begin position="345"/>
        <end position="367"/>
    </location>
</feature>
<dbReference type="OrthoDB" id="9783652at2"/>
<dbReference type="EMBL" id="FOIU01000002">
    <property type="protein sequence ID" value="SEW45849.1"/>
    <property type="molecule type" value="Genomic_DNA"/>
</dbReference>
<dbReference type="PANTHER" id="PTHR22926:SF3">
    <property type="entry name" value="UNDECAPRENYL-PHOSPHATE ALPHA-N-ACETYLGLUCOSAMINYL 1-PHOSPHATE TRANSFERASE"/>
    <property type="match status" value="1"/>
</dbReference>
<dbReference type="CDD" id="cd06853">
    <property type="entry name" value="GT_WecA_like"/>
    <property type="match status" value="1"/>
</dbReference>
<evidence type="ECO:0000256" key="6">
    <source>
        <dbReference type="ARBA" id="ARBA00023136"/>
    </source>
</evidence>
<evidence type="ECO:0000313" key="9">
    <source>
        <dbReference type="EMBL" id="SEW45849.1"/>
    </source>
</evidence>
<feature type="transmembrane region" description="Helical" evidence="8">
    <location>
        <begin position="200"/>
        <end position="220"/>
    </location>
</feature>
<keyword evidence="7" id="KW-0479">Metal-binding</keyword>
<comment type="cofactor">
    <cofactor evidence="7">
        <name>Mg(2+)</name>
        <dbReference type="ChEBI" id="CHEBI:18420"/>
    </cofactor>
</comment>
<dbReference type="Pfam" id="PF00953">
    <property type="entry name" value="Glycos_transf_4"/>
    <property type="match status" value="1"/>
</dbReference>
<evidence type="ECO:0000256" key="8">
    <source>
        <dbReference type="SAM" id="Phobius"/>
    </source>
</evidence>
<accession>A0A1I0RWJ9</accession>
<dbReference type="GO" id="GO:0005886">
    <property type="term" value="C:plasma membrane"/>
    <property type="evidence" value="ECO:0007669"/>
    <property type="project" value="UniProtKB-SubCell"/>
</dbReference>
<reference evidence="10" key="1">
    <citation type="submission" date="2016-10" db="EMBL/GenBank/DDBJ databases">
        <authorList>
            <person name="Varghese N."/>
            <person name="Submissions S."/>
        </authorList>
    </citation>
    <scope>NUCLEOTIDE SEQUENCE [LARGE SCALE GENOMIC DNA]</scope>
    <source>
        <strain evidence="10">DSM 17724</strain>
    </source>
</reference>
<organism evidence="9 10">
    <name type="scientific">Chryseobacterium wanjuense</name>
    <dbReference type="NCBI Taxonomy" id="356305"/>
    <lineage>
        <taxon>Bacteria</taxon>
        <taxon>Pseudomonadati</taxon>
        <taxon>Bacteroidota</taxon>
        <taxon>Flavobacteriia</taxon>
        <taxon>Flavobacteriales</taxon>
        <taxon>Weeksellaceae</taxon>
        <taxon>Chryseobacterium group</taxon>
        <taxon>Chryseobacterium</taxon>
    </lineage>
</organism>
<sequence>MKNFELFLTQSGIPIFYVKVGLGFLFSFLITFFSVPTIIKISRRKNLMDEPGVRSSHLRKIPNLGGIAIFYSIGICASIFAYELFDLYKFLFASLIILLYIGVMDDIVVMRAYKKLVAQIVVAALIVIGSDIRIRSLFGIFGIYEMEYLVSVLFSITTFIILINAFNLIDGIDGLAGGYSIICSALFGISYYRLGEYNYPLVVLSAVIIGAVLAFLYYNLSNYRTNKIFMGDTGSMLLGCLLAFTSICFIDIFIDRELPNIPKYHLQSAPVVAVAILILPIVDTLNVIIIRLANKKSPFDADKNHIHHKLLKLNLTHRRSSFYIILYYLFVVAVAYYLRHMNVNLLLLIVVSLGFFGAYLPDFIYLLKNNKKTNN</sequence>
<feature type="transmembrane region" description="Helical" evidence="8">
    <location>
        <begin position="87"/>
        <end position="104"/>
    </location>
</feature>
<keyword evidence="2" id="KW-1003">Cell membrane</keyword>
<feature type="transmembrane region" description="Helical" evidence="8">
    <location>
        <begin position="321"/>
        <end position="339"/>
    </location>
</feature>
<evidence type="ECO:0000256" key="4">
    <source>
        <dbReference type="ARBA" id="ARBA00022692"/>
    </source>
</evidence>
<evidence type="ECO:0000256" key="2">
    <source>
        <dbReference type="ARBA" id="ARBA00022475"/>
    </source>
</evidence>
<gene>
    <name evidence="9" type="ORF">SAMN05421841_3390</name>
</gene>
<protein>
    <submittedName>
        <fullName evidence="9">UDP-N-acetylmuramyl pentapeptide phosphotransferase/UDP-N-acetylglucosamine-1-phosphate transferase</fullName>
    </submittedName>
</protein>
<keyword evidence="4 8" id="KW-0812">Transmembrane</keyword>
<dbReference type="Proteomes" id="UP000199469">
    <property type="component" value="Unassembled WGS sequence"/>
</dbReference>
<dbReference type="STRING" id="356305.SAMN05421841_3390"/>
<dbReference type="GO" id="GO:0016780">
    <property type="term" value="F:phosphotransferase activity, for other substituted phosphate groups"/>
    <property type="evidence" value="ECO:0007669"/>
    <property type="project" value="InterPro"/>
</dbReference>
<dbReference type="InterPro" id="IPR018480">
    <property type="entry name" value="PNAcMuramoyl-5peptid_Trfase_CS"/>
</dbReference>
<feature type="transmembrane region" description="Helical" evidence="8">
    <location>
        <begin position="148"/>
        <end position="169"/>
    </location>
</feature>
<keyword evidence="7" id="KW-0460">Magnesium</keyword>
<dbReference type="PROSITE" id="PS01348">
    <property type="entry name" value="MRAY_2"/>
    <property type="match status" value="1"/>
</dbReference>
<evidence type="ECO:0000256" key="1">
    <source>
        <dbReference type="ARBA" id="ARBA00004651"/>
    </source>
</evidence>
<feature type="transmembrane region" description="Helical" evidence="8">
    <location>
        <begin position="266"/>
        <end position="289"/>
    </location>
</feature>
<feature type="transmembrane region" description="Helical" evidence="8">
    <location>
        <begin position="20"/>
        <end position="41"/>
    </location>
</feature>
<comment type="subcellular location">
    <subcellularLocation>
        <location evidence="1">Cell membrane</location>
        <topology evidence="1">Multi-pass membrane protein</topology>
    </subcellularLocation>
</comment>
<feature type="transmembrane region" description="Helical" evidence="8">
    <location>
        <begin position="176"/>
        <end position="194"/>
    </location>
</feature>
<dbReference type="GO" id="GO:0009103">
    <property type="term" value="P:lipopolysaccharide biosynthetic process"/>
    <property type="evidence" value="ECO:0007669"/>
    <property type="project" value="TreeGrafter"/>
</dbReference>
<keyword evidence="10" id="KW-1185">Reference proteome</keyword>
<feature type="binding site" evidence="7">
    <location>
        <position position="167"/>
    </location>
    <ligand>
        <name>Mg(2+)</name>
        <dbReference type="ChEBI" id="CHEBI:18420"/>
    </ligand>
</feature>
<name>A0A1I0RWJ9_9FLAO</name>
<keyword evidence="5 8" id="KW-1133">Transmembrane helix</keyword>
<dbReference type="RefSeq" id="WP_089794620.1">
    <property type="nucleotide sequence ID" value="NZ_FOIU01000002.1"/>
</dbReference>
<dbReference type="InterPro" id="IPR000715">
    <property type="entry name" value="Glycosyl_transferase_4"/>
</dbReference>
<dbReference type="PANTHER" id="PTHR22926">
    <property type="entry name" value="PHOSPHO-N-ACETYLMURAMOYL-PENTAPEPTIDE-TRANSFERASE"/>
    <property type="match status" value="1"/>
</dbReference>
<evidence type="ECO:0000313" key="10">
    <source>
        <dbReference type="Proteomes" id="UP000199469"/>
    </source>
</evidence>
<dbReference type="AlphaFoldDB" id="A0A1I0RWJ9"/>
<feature type="transmembrane region" description="Helical" evidence="8">
    <location>
        <begin position="61"/>
        <end position="81"/>
    </location>
</feature>
<keyword evidence="6 8" id="KW-0472">Membrane</keyword>
<feature type="transmembrane region" description="Helical" evidence="8">
    <location>
        <begin position="116"/>
        <end position="136"/>
    </location>
</feature>
<evidence type="ECO:0000256" key="7">
    <source>
        <dbReference type="PIRSR" id="PIRSR600715-1"/>
    </source>
</evidence>
<dbReference type="GO" id="GO:0071555">
    <property type="term" value="P:cell wall organization"/>
    <property type="evidence" value="ECO:0007669"/>
    <property type="project" value="TreeGrafter"/>
</dbReference>
<evidence type="ECO:0000256" key="3">
    <source>
        <dbReference type="ARBA" id="ARBA00022679"/>
    </source>
</evidence>
<feature type="binding site" evidence="7">
    <location>
        <position position="232"/>
    </location>
    <ligand>
        <name>Mg(2+)</name>
        <dbReference type="ChEBI" id="CHEBI:18420"/>
    </ligand>
</feature>
<evidence type="ECO:0000256" key="5">
    <source>
        <dbReference type="ARBA" id="ARBA00022989"/>
    </source>
</evidence>
<dbReference type="GO" id="GO:0044038">
    <property type="term" value="P:cell wall macromolecule biosynthetic process"/>
    <property type="evidence" value="ECO:0007669"/>
    <property type="project" value="TreeGrafter"/>
</dbReference>
<keyword evidence="3 9" id="KW-0808">Transferase</keyword>
<proteinExistence type="predicted"/>